<name>A0A4U0UGH9_9PEZI</name>
<dbReference type="PANTHER" id="PTHR36156:SF2">
    <property type="entry name" value="CUPIN TYPE-2 DOMAIN-CONTAINING PROTEIN"/>
    <property type="match status" value="1"/>
</dbReference>
<organism evidence="2 3">
    <name type="scientific">Friedmanniomyces endolithicus</name>
    <dbReference type="NCBI Taxonomy" id="329885"/>
    <lineage>
        <taxon>Eukaryota</taxon>
        <taxon>Fungi</taxon>
        <taxon>Dikarya</taxon>
        <taxon>Ascomycota</taxon>
        <taxon>Pezizomycotina</taxon>
        <taxon>Dothideomycetes</taxon>
        <taxon>Dothideomycetidae</taxon>
        <taxon>Mycosphaerellales</taxon>
        <taxon>Teratosphaeriaceae</taxon>
        <taxon>Friedmanniomyces</taxon>
    </lineage>
</organism>
<protein>
    <recommendedName>
        <fullName evidence="4">Cupin 2 conserved barrel domain-containing protein</fullName>
    </recommendedName>
</protein>
<gene>
    <name evidence="2" type="ORF">B0A54_13301</name>
</gene>
<reference evidence="2 3" key="1">
    <citation type="submission" date="2017-03" db="EMBL/GenBank/DDBJ databases">
        <title>Genomes of endolithic fungi from Antarctica.</title>
        <authorList>
            <person name="Coleine C."/>
            <person name="Masonjones S."/>
            <person name="Stajich J.E."/>
        </authorList>
    </citation>
    <scope>NUCLEOTIDE SEQUENCE [LARGE SCALE GENOMIC DNA]</scope>
    <source>
        <strain evidence="2 3">CCFEE 5311</strain>
    </source>
</reference>
<dbReference type="InterPro" id="IPR011051">
    <property type="entry name" value="RmlC_Cupin_sf"/>
</dbReference>
<feature type="compositionally biased region" description="Polar residues" evidence="1">
    <location>
        <begin position="14"/>
        <end position="23"/>
    </location>
</feature>
<feature type="region of interest" description="Disordered" evidence="1">
    <location>
        <begin position="1"/>
        <end position="23"/>
    </location>
</feature>
<evidence type="ECO:0000313" key="3">
    <source>
        <dbReference type="Proteomes" id="UP000310066"/>
    </source>
</evidence>
<evidence type="ECO:0000313" key="2">
    <source>
        <dbReference type="EMBL" id="TKA34701.1"/>
    </source>
</evidence>
<dbReference type="Proteomes" id="UP000310066">
    <property type="component" value="Unassembled WGS sequence"/>
</dbReference>
<dbReference type="InterPro" id="IPR014710">
    <property type="entry name" value="RmlC-like_jellyroll"/>
</dbReference>
<dbReference type="CDD" id="cd02231">
    <property type="entry name" value="cupin_BLL6423-like"/>
    <property type="match status" value="1"/>
</dbReference>
<dbReference type="Gene3D" id="2.60.120.10">
    <property type="entry name" value="Jelly Rolls"/>
    <property type="match status" value="1"/>
</dbReference>
<dbReference type="EMBL" id="NAJP01000077">
    <property type="protein sequence ID" value="TKA34701.1"/>
    <property type="molecule type" value="Genomic_DNA"/>
</dbReference>
<feature type="compositionally biased region" description="Basic and acidic residues" evidence="1">
    <location>
        <begin position="1"/>
        <end position="11"/>
    </location>
</feature>
<evidence type="ECO:0000256" key="1">
    <source>
        <dbReference type="SAM" id="MobiDB-lite"/>
    </source>
</evidence>
<accession>A0A4U0UGH9</accession>
<dbReference type="PANTHER" id="PTHR36156">
    <property type="entry name" value="SLR2101 PROTEIN"/>
    <property type="match status" value="1"/>
</dbReference>
<dbReference type="OrthoDB" id="5840532at2759"/>
<dbReference type="SUPFAM" id="SSF51182">
    <property type="entry name" value="RmlC-like cupins"/>
    <property type="match status" value="1"/>
</dbReference>
<evidence type="ECO:0008006" key="4">
    <source>
        <dbReference type="Google" id="ProtNLM"/>
    </source>
</evidence>
<proteinExistence type="predicted"/>
<comment type="caution">
    <text evidence="2">The sequence shown here is derived from an EMBL/GenBank/DDBJ whole genome shotgun (WGS) entry which is preliminary data.</text>
</comment>
<dbReference type="AlphaFoldDB" id="A0A4U0UGH9"/>
<dbReference type="InterPro" id="IPR047142">
    <property type="entry name" value="OryJ/VirC-like"/>
</dbReference>
<sequence>MSHYITTHDAKGQSVYSNKTPTEPHTHLIPGGTLEILYSSHQFPPSLSTEADIDQYAHDRTHIMEGGICPPHGTAAAIVSFEPNAASVWHRTMSLDVMVILEGVTEAHLEGGEVRILKAGDSMVQRGTMHLWKNVTPGDGWAKAVAFASAIQQPFEIAGKTLGTEFKM</sequence>